<dbReference type="SUPFAM" id="SSF56935">
    <property type="entry name" value="Porins"/>
    <property type="match status" value="1"/>
</dbReference>
<dbReference type="InterPro" id="IPR037066">
    <property type="entry name" value="Plug_dom_sf"/>
</dbReference>
<sequence>MKKIIIFMALATLCPFFKVHGQTNYLIKGRVIDSATNSPLIGATVRIKTTQILNHTDKEGEFTLSSKNVSGILNVSFIGYKTKELSFSVENQYDITISLTDDRNNLKEVSVVSTGYQTLPKDRATGSFATVDYELYNRRTSSDILSKLEGVVPGLLFNRNTAVNANGTNDINIRGHSTLLSNDQPLIVIDGFPYQGDLNNINPNDIDNVTVLKDAAAASIWGVRSGNGVIVLTTKKGKENQKLKIELNANVTFAKKPDLHYDPNFLESGDYIDIEKLIFNQGYFDSQIGDPTQVISPVVQILAKQRSGSLSNDEANAAINNLRAVDSRDGLSKYFYRKSVNQQYNLNIRGGGLKSDYYISVGEDHLLSNLAGNSNNRFTLSSNFNFYPTKDLRINIGSRYTISNQWNNSQLNNIGVRGNLGNHIYPYTQFADPKGNSLATTKNYNLDFVNTAQQAGYLDWNYRPLDEQSFSDNQISSRDNLLNFGVNYKIIKGLNADLKYQFENSNGQNSNYYSLDSYYARNLINEYSQKNADGSITYPIPVGGILQQSNGFLNAYQARAQLNYNNVFGNDHEVTAILGAELNSTINKSNSNTAYGYNKDTESSTSKIDFADLFNLNPDLGTGQIPNNQNFSKTTDHFVSYFGNASYTYKQRYIVSLSGRVDKSNLFGVATNNKAVPLFSSGIAWDLSKEQFYHIDWLPDLKIRATYGYNANINKSATAVTTLLQLSNSYFNGQPYNEIANPGNPELRWEKDRMINLGIDFASKKNIISGSFDYFFKRSTDLFGPSPLPPSTGVTNFFGNTASTVGHGFDLVLNSQNVSLSNFTWSSNFLLSYVIDKVKSYSGDYTVIDYLRAGAESITPIAGTPTFGIYSFKAGSLTHDAGDPQGYINGQISTDYTNIIAKTTVSDLYYNGPSRPTTFGSFRNNFRYKSWSLSANLIFKLNYYFRRTSTSLSYVGIAYGGWNSDYSKRWQKPGDESSTTVPSIQLPPSNNDRETFYDYSQTLVDRGDHIRLQDIRLAYEMKFNLASKSKINHLTLFAYLNNVGIIWRANKDHLDPDLFTGSLPLPLTISLGLNTNF</sequence>
<dbReference type="InterPro" id="IPR023996">
    <property type="entry name" value="TonB-dep_OMP_SusC/RagA"/>
</dbReference>
<evidence type="ECO:0000313" key="12">
    <source>
        <dbReference type="Proteomes" id="UP000663940"/>
    </source>
</evidence>
<dbReference type="InterPro" id="IPR036942">
    <property type="entry name" value="Beta-barrel_TonB_sf"/>
</dbReference>
<proteinExistence type="inferred from homology"/>
<dbReference type="RefSeq" id="WP_112653087.1">
    <property type="nucleotide sequence ID" value="NZ_CP043451.1"/>
</dbReference>
<evidence type="ECO:0000313" key="9">
    <source>
        <dbReference type="EMBL" id="QEM07206.1"/>
    </source>
</evidence>
<evidence type="ECO:0000256" key="3">
    <source>
        <dbReference type="ARBA" id="ARBA00022452"/>
    </source>
</evidence>
<keyword evidence="4 7" id="KW-0812">Transmembrane</keyword>
<dbReference type="InterPro" id="IPR012910">
    <property type="entry name" value="Plug_dom"/>
</dbReference>
<evidence type="ECO:0000313" key="11">
    <source>
        <dbReference type="Proteomes" id="UP000250557"/>
    </source>
</evidence>
<dbReference type="EMBL" id="CP043451">
    <property type="protein sequence ID" value="QEM07206.1"/>
    <property type="molecule type" value="Genomic_DNA"/>
</dbReference>
<name>A0AAE6MKZ7_9SPHI</name>
<organism evidence="9 11">
    <name type="scientific">Mucilaginibacter rubeus</name>
    <dbReference type="NCBI Taxonomy" id="2027860"/>
    <lineage>
        <taxon>Bacteria</taxon>
        <taxon>Pseudomonadati</taxon>
        <taxon>Bacteroidota</taxon>
        <taxon>Sphingobacteriia</taxon>
        <taxon>Sphingobacteriales</taxon>
        <taxon>Sphingobacteriaceae</taxon>
        <taxon>Mucilaginibacter</taxon>
    </lineage>
</organism>
<gene>
    <name evidence="9" type="ORF">DIU31_028280</name>
    <name evidence="10" type="ORF">J3L21_32730</name>
</gene>
<protein>
    <submittedName>
        <fullName evidence="9">SusC/RagA family TonB-linked outer membrane protein</fullName>
    </submittedName>
</protein>
<keyword evidence="5 7" id="KW-0472">Membrane</keyword>
<evidence type="ECO:0000256" key="2">
    <source>
        <dbReference type="ARBA" id="ARBA00022448"/>
    </source>
</evidence>
<dbReference type="EMBL" id="CP071880">
    <property type="protein sequence ID" value="QTE50242.1"/>
    <property type="molecule type" value="Genomic_DNA"/>
</dbReference>
<evidence type="ECO:0000256" key="4">
    <source>
        <dbReference type="ARBA" id="ARBA00022692"/>
    </source>
</evidence>
<dbReference type="Proteomes" id="UP000663940">
    <property type="component" value="Chromosome"/>
</dbReference>
<dbReference type="InterPro" id="IPR039426">
    <property type="entry name" value="TonB-dep_rcpt-like"/>
</dbReference>
<dbReference type="NCBIfam" id="TIGR04057">
    <property type="entry name" value="SusC_RagA_signa"/>
    <property type="match status" value="1"/>
</dbReference>
<evidence type="ECO:0000313" key="10">
    <source>
        <dbReference type="EMBL" id="QTE50242.1"/>
    </source>
</evidence>
<evidence type="ECO:0000259" key="8">
    <source>
        <dbReference type="Pfam" id="PF07715"/>
    </source>
</evidence>
<reference evidence="9 11" key="1">
    <citation type="submission" date="2019-08" db="EMBL/GenBank/DDBJ databases">
        <title>Comparative genome analysis confer to the adaptation heavy metal polluted environment.</title>
        <authorList>
            <person name="Li Y."/>
        </authorList>
    </citation>
    <scope>NUCLEOTIDE SEQUENCE [LARGE SCALE GENOMIC DNA]</scope>
    <source>
        <strain evidence="9 11">P2</strain>
    </source>
</reference>
<dbReference type="Pfam" id="PF13715">
    <property type="entry name" value="CarbopepD_reg_2"/>
    <property type="match status" value="1"/>
</dbReference>
<dbReference type="SUPFAM" id="SSF49464">
    <property type="entry name" value="Carboxypeptidase regulatory domain-like"/>
    <property type="match status" value="1"/>
</dbReference>
<keyword evidence="2 7" id="KW-0813">Transport</keyword>
<dbReference type="PROSITE" id="PS52016">
    <property type="entry name" value="TONB_DEPENDENT_REC_3"/>
    <property type="match status" value="1"/>
</dbReference>
<evidence type="ECO:0000256" key="6">
    <source>
        <dbReference type="ARBA" id="ARBA00023237"/>
    </source>
</evidence>
<keyword evidence="12" id="KW-1185">Reference proteome</keyword>
<evidence type="ECO:0000256" key="1">
    <source>
        <dbReference type="ARBA" id="ARBA00004571"/>
    </source>
</evidence>
<evidence type="ECO:0000256" key="7">
    <source>
        <dbReference type="PROSITE-ProRule" id="PRU01360"/>
    </source>
</evidence>
<dbReference type="Gene3D" id="2.170.130.10">
    <property type="entry name" value="TonB-dependent receptor, plug domain"/>
    <property type="match status" value="1"/>
</dbReference>
<keyword evidence="3 7" id="KW-1134">Transmembrane beta strand</keyword>
<reference evidence="10 12" key="2">
    <citation type="submission" date="2021-03" db="EMBL/GenBank/DDBJ databases">
        <title>Mucilaginibacter strains isolated from gold and copper mining confer multi heavy-metal resistance.</title>
        <authorList>
            <person name="Li Y."/>
        </authorList>
    </citation>
    <scope>NUCLEOTIDE SEQUENCE [LARGE SCALE GENOMIC DNA]</scope>
    <source>
        <strain evidence="10 12">P2-4</strain>
    </source>
</reference>
<dbReference type="Gene3D" id="2.60.40.1120">
    <property type="entry name" value="Carboxypeptidase-like, regulatory domain"/>
    <property type="match status" value="1"/>
</dbReference>
<accession>A0AAE6MKZ7</accession>
<comment type="subcellular location">
    <subcellularLocation>
        <location evidence="1 7">Cell outer membrane</location>
        <topology evidence="1 7">Multi-pass membrane protein</topology>
    </subcellularLocation>
</comment>
<feature type="domain" description="TonB-dependent receptor plug" evidence="8">
    <location>
        <begin position="121"/>
        <end position="229"/>
    </location>
</feature>
<dbReference type="Gene3D" id="2.40.170.20">
    <property type="entry name" value="TonB-dependent receptor, beta-barrel domain"/>
    <property type="match status" value="1"/>
</dbReference>
<dbReference type="InterPro" id="IPR023997">
    <property type="entry name" value="TonB-dep_OMP_SusC/RagA_CS"/>
</dbReference>
<dbReference type="Proteomes" id="UP000250557">
    <property type="component" value="Chromosome"/>
</dbReference>
<dbReference type="GO" id="GO:0009279">
    <property type="term" value="C:cell outer membrane"/>
    <property type="evidence" value="ECO:0007669"/>
    <property type="project" value="UniProtKB-SubCell"/>
</dbReference>
<dbReference type="NCBIfam" id="TIGR04056">
    <property type="entry name" value="OMP_RagA_SusC"/>
    <property type="match status" value="1"/>
</dbReference>
<comment type="similarity">
    <text evidence="7">Belongs to the TonB-dependent receptor family.</text>
</comment>
<keyword evidence="6 7" id="KW-0998">Cell outer membrane</keyword>
<evidence type="ECO:0000256" key="5">
    <source>
        <dbReference type="ARBA" id="ARBA00023136"/>
    </source>
</evidence>
<dbReference type="AlphaFoldDB" id="A0AAE6MKZ7"/>
<dbReference type="Pfam" id="PF07715">
    <property type="entry name" value="Plug"/>
    <property type="match status" value="1"/>
</dbReference>
<dbReference type="InterPro" id="IPR008969">
    <property type="entry name" value="CarboxyPept-like_regulatory"/>
</dbReference>